<gene>
    <name evidence="2" type="ORF">AMYX_42360</name>
</gene>
<dbReference type="Pfam" id="PF05168">
    <property type="entry name" value="HEPN"/>
    <property type="match status" value="1"/>
</dbReference>
<dbReference type="PROSITE" id="PS50910">
    <property type="entry name" value="HEPN"/>
    <property type="match status" value="1"/>
</dbReference>
<evidence type="ECO:0000259" key="1">
    <source>
        <dbReference type="PROSITE" id="PS50910"/>
    </source>
</evidence>
<dbReference type="SUPFAM" id="SSF81593">
    <property type="entry name" value="Nucleotidyltransferase substrate binding subunit/domain"/>
    <property type="match status" value="1"/>
</dbReference>
<organism evidence="2 3">
    <name type="scientific">Anaeromyxobacter diazotrophicus</name>
    <dbReference type="NCBI Taxonomy" id="2590199"/>
    <lineage>
        <taxon>Bacteria</taxon>
        <taxon>Pseudomonadati</taxon>
        <taxon>Myxococcota</taxon>
        <taxon>Myxococcia</taxon>
        <taxon>Myxococcales</taxon>
        <taxon>Cystobacterineae</taxon>
        <taxon>Anaeromyxobacteraceae</taxon>
        <taxon>Anaeromyxobacter</taxon>
    </lineage>
</organism>
<dbReference type="GO" id="GO:0016740">
    <property type="term" value="F:transferase activity"/>
    <property type="evidence" value="ECO:0007669"/>
    <property type="project" value="UniProtKB-KW"/>
</dbReference>
<dbReference type="InterPro" id="IPR007842">
    <property type="entry name" value="HEPN_dom"/>
</dbReference>
<dbReference type="Gene3D" id="1.20.120.330">
    <property type="entry name" value="Nucleotidyltransferases domain 2"/>
    <property type="match status" value="1"/>
</dbReference>
<feature type="domain" description="HEPN" evidence="1">
    <location>
        <begin position="17"/>
        <end position="123"/>
    </location>
</feature>
<dbReference type="RefSeq" id="WP_176069043.1">
    <property type="nucleotide sequence ID" value="NZ_BJTG01000015.1"/>
</dbReference>
<dbReference type="Proteomes" id="UP000503640">
    <property type="component" value="Unassembled WGS sequence"/>
</dbReference>
<reference evidence="3" key="1">
    <citation type="journal article" date="2020" name="Appl. Environ. Microbiol.">
        <title>Diazotrophic Anaeromyxobacter Isolates from Soils.</title>
        <authorList>
            <person name="Masuda Y."/>
            <person name="Yamanaka H."/>
            <person name="Xu Z.X."/>
            <person name="Shiratori Y."/>
            <person name="Aono T."/>
            <person name="Amachi S."/>
            <person name="Senoo K."/>
            <person name="Itoh H."/>
        </authorList>
    </citation>
    <scope>NUCLEOTIDE SEQUENCE [LARGE SCALE GENOMIC DNA]</scope>
    <source>
        <strain evidence="3">R267</strain>
    </source>
</reference>
<keyword evidence="2" id="KW-0808">Transferase</keyword>
<accession>A0A7I9VSV3</accession>
<name>A0A7I9VSV3_9BACT</name>
<dbReference type="SMART" id="SM00748">
    <property type="entry name" value="HEPN"/>
    <property type="match status" value="1"/>
</dbReference>
<dbReference type="EMBL" id="BJTG01000015">
    <property type="protein sequence ID" value="GEJ59495.1"/>
    <property type="molecule type" value="Genomic_DNA"/>
</dbReference>
<keyword evidence="3" id="KW-1185">Reference proteome</keyword>
<evidence type="ECO:0000313" key="2">
    <source>
        <dbReference type="EMBL" id="GEJ59495.1"/>
    </source>
</evidence>
<proteinExistence type="predicted"/>
<sequence length="137" mass="14659">MPPDAATLREVKGWLARADSDLRTAGVARAADPSLLDAVVFHAQQAAEKALKAFLVLHGRTFRKTHSIEEIGEAVLAIDGSLAGVVEDAAPLTEYAWKFRYPGEQAEPPSDEADEALAIARRTFDAIVGRVPAAARP</sequence>
<evidence type="ECO:0000313" key="3">
    <source>
        <dbReference type="Proteomes" id="UP000503640"/>
    </source>
</evidence>
<protein>
    <submittedName>
        <fullName evidence="2">Nucleotidyltransferase</fullName>
    </submittedName>
</protein>
<comment type="caution">
    <text evidence="2">The sequence shown here is derived from an EMBL/GenBank/DDBJ whole genome shotgun (WGS) entry which is preliminary data.</text>
</comment>
<dbReference type="AlphaFoldDB" id="A0A7I9VSV3"/>